<protein>
    <submittedName>
        <fullName evidence="1">Uncharacterized protein</fullName>
    </submittedName>
</protein>
<organism evidence="1 2">
    <name type="scientific">Pseudoroseomonas ludipueritiae</name>
    <dbReference type="NCBI Taxonomy" id="198093"/>
    <lineage>
        <taxon>Bacteria</taxon>
        <taxon>Pseudomonadati</taxon>
        <taxon>Pseudomonadota</taxon>
        <taxon>Alphaproteobacteria</taxon>
        <taxon>Acetobacterales</taxon>
        <taxon>Acetobacteraceae</taxon>
        <taxon>Pseudoroseomonas</taxon>
    </lineage>
</organism>
<proteinExistence type="predicted"/>
<evidence type="ECO:0000313" key="1">
    <source>
        <dbReference type="EMBL" id="MBC9179331.1"/>
    </source>
</evidence>
<gene>
    <name evidence="1" type="ORF">IBL25_20520</name>
</gene>
<reference evidence="1 2" key="1">
    <citation type="journal article" date="2009" name="Int. J. Syst. Evol. Microbiol.">
        <title>Transfer of Teichococcus ludipueritiae and Muricoccus roseus to the genus Roseomonas, as Roseomonas ludipueritiae comb. nov. and Roseomonas rosea comb. nov., respectively, and emended description of the genus Roseomonas.</title>
        <authorList>
            <person name="Sanchez-Porro C."/>
            <person name="Gallego V."/>
            <person name="Busse H.J."/>
            <person name="Kampfer P."/>
            <person name="Ventosa A."/>
        </authorList>
    </citation>
    <scope>NUCLEOTIDE SEQUENCE [LARGE SCALE GENOMIC DNA]</scope>
    <source>
        <strain evidence="1 2">DSM 14915</strain>
    </source>
</reference>
<dbReference type="EMBL" id="JACTUZ010000137">
    <property type="protein sequence ID" value="MBC9179331.1"/>
    <property type="molecule type" value="Genomic_DNA"/>
</dbReference>
<name>A0ABR7RCF8_9PROT</name>
<accession>A0ABR7RCF8</accession>
<evidence type="ECO:0000313" key="2">
    <source>
        <dbReference type="Proteomes" id="UP000603940"/>
    </source>
</evidence>
<comment type="caution">
    <text evidence="1">The sequence shown here is derived from an EMBL/GenBank/DDBJ whole genome shotgun (WGS) entry which is preliminary data.</text>
</comment>
<sequence>MQIFQPVETLADFHSLDEGDVLCGYMDGIQGLPCDMKQVSRAYWHGWRNGVVDGGFVEMDEAQLKLEAAFQSLGSA</sequence>
<keyword evidence="2" id="KW-1185">Reference proteome</keyword>
<dbReference type="RefSeq" id="WP_187780374.1">
    <property type="nucleotide sequence ID" value="NZ_JACTUZ010000137.1"/>
</dbReference>
<dbReference type="Proteomes" id="UP000603940">
    <property type="component" value="Unassembled WGS sequence"/>
</dbReference>